<accession>A0ABW3TGX7</accession>
<feature type="transmembrane region" description="Helical" evidence="5">
    <location>
        <begin position="178"/>
        <end position="196"/>
    </location>
</feature>
<feature type="transmembrane region" description="Helical" evidence="5">
    <location>
        <begin position="146"/>
        <end position="166"/>
    </location>
</feature>
<gene>
    <name evidence="7" type="ORF">ACFQ3C_17335</name>
</gene>
<evidence type="ECO:0000259" key="6">
    <source>
        <dbReference type="Pfam" id="PF01694"/>
    </source>
</evidence>
<dbReference type="PANTHER" id="PTHR43066:SF11">
    <property type="entry name" value="PEPTIDASE S54 RHOMBOID DOMAIN-CONTAINING PROTEIN"/>
    <property type="match status" value="1"/>
</dbReference>
<proteinExistence type="predicted"/>
<dbReference type="Pfam" id="PF01694">
    <property type="entry name" value="Rhomboid"/>
    <property type="match status" value="1"/>
</dbReference>
<evidence type="ECO:0000256" key="4">
    <source>
        <dbReference type="ARBA" id="ARBA00023136"/>
    </source>
</evidence>
<organism evidence="7 8">
    <name type="scientific">Seohaeicola saemankumensis</name>
    <dbReference type="NCBI Taxonomy" id="481181"/>
    <lineage>
        <taxon>Bacteria</taxon>
        <taxon>Pseudomonadati</taxon>
        <taxon>Pseudomonadota</taxon>
        <taxon>Alphaproteobacteria</taxon>
        <taxon>Rhodobacterales</taxon>
        <taxon>Roseobacteraceae</taxon>
        <taxon>Seohaeicola</taxon>
    </lineage>
</organism>
<dbReference type="Gene3D" id="1.20.1540.10">
    <property type="entry name" value="Rhomboid-like"/>
    <property type="match status" value="1"/>
</dbReference>
<evidence type="ECO:0000256" key="1">
    <source>
        <dbReference type="ARBA" id="ARBA00004141"/>
    </source>
</evidence>
<feature type="transmembrane region" description="Helical" evidence="5">
    <location>
        <begin position="20"/>
        <end position="39"/>
    </location>
</feature>
<feature type="transmembrane region" description="Helical" evidence="5">
    <location>
        <begin position="90"/>
        <end position="108"/>
    </location>
</feature>
<keyword evidence="7" id="KW-0645">Protease</keyword>
<feature type="transmembrane region" description="Helical" evidence="5">
    <location>
        <begin position="51"/>
        <end position="70"/>
    </location>
</feature>
<keyword evidence="3 5" id="KW-1133">Transmembrane helix</keyword>
<dbReference type="EC" id="3.4.21.-" evidence="7"/>
<keyword evidence="8" id="KW-1185">Reference proteome</keyword>
<feature type="domain" description="Peptidase S54 rhomboid" evidence="6">
    <location>
        <begin position="81"/>
        <end position="220"/>
    </location>
</feature>
<feature type="transmembrane region" description="Helical" evidence="5">
    <location>
        <begin position="120"/>
        <end position="140"/>
    </location>
</feature>
<keyword evidence="4 5" id="KW-0472">Membrane</keyword>
<dbReference type="SUPFAM" id="SSF144091">
    <property type="entry name" value="Rhomboid-like"/>
    <property type="match status" value="1"/>
</dbReference>
<dbReference type="PANTHER" id="PTHR43066">
    <property type="entry name" value="RHOMBOID-RELATED PROTEIN"/>
    <property type="match status" value="1"/>
</dbReference>
<protein>
    <submittedName>
        <fullName evidence="7">Rhomboid family intramembrane serine protease</fullName>
        <ecNumber evidence="7">3.4.21.-</ecNumber>
    </submittedName>
</protein>
<name>A0ABW3TGX7_9RHOB</name>
<comment type="caution">
    <text evidence="7">The sequence shown here is derived from an EMBL/GenBank/DDBJ whole genome shotgun (WGS) entry which is preliminary data.</text>
</comment>
<evidence type="ECO:0000313" key="8">
    <source>
        <dbReference type="Proteomes" id="UP001597151"/>
    </source>
</evidence>
<sequence length="234" mass="25235">MQPHRQSQGGFNPSPINPLPRVVIALFAVVMGIEALFSLGAQGIVGGPQAIGWRLGAIQGYAFSAEIFQWMLTNGRWPTEHLARFVTYPFIHGSFTHALFAAVMLLALGKFVGEVFRGWAVLAVFFGSSVGGALIYGLLAGSPIPLLGAFPGVYGLIGAFTYLLWLRLGQEGGPQIRAFTLIAFLMGIQLVFGILFGGSRDWIADLSGFVFGFALSFVVSPGGFARLRERLRHD</sequence>
<comment type="subcellular location">
    <subcellularLocation>
        <location evidence="1">Membrane</location>
        <topology evidence="1">Multi-pass membrane protein</topology>
    </subcellularLocation>
</comment>
<keyword evidence="2 5" id="KW-0812">Transmembrane</keyword>
<dbReference type="Proteomes" id="UP001597151">
    <property type="component" value="Unassembled WGS sequence"/>
</dbReference>
<keyword evidence="7" id="KW-0378">Hydrolase</keyword>
<evidence type="ECO:0000256" key="2">
    <source>
        <dbReference type="ARBA" id="ARBA00022692"/>
    </source>
</evidence>
<dbReference type="EMBL" id="JBHTKR010000007">
    <property type="protein sequence ID" value="MFD1196439.1"/>
    <property type="molecule type" value="Genomic_DNA"/>
</dbReference>
<evidence type="ECO:0000256" key="3">
    <source>
        <dbReference type="ARBA" id="ARBA00022989"/>
    </source>
</evidence>
<dbReference type="InterPro" id="IPR022764">
    <property type="entry name" value="Peptidase_S54_rhomboid_dom"/>
</dbReference>
<dbReference type="InterPro" id="IPR035952">
    <property type="entry name" value="Rhomboid-like_sf"/>
</dbReference>
<evidence type="ECO:0000256" key="5">
    <source>
        <dbReference type="SAM" id="Phobius"/>
    </source>
</evidence>
<reference evidence="8" key="1">
    <citation type="journal article" date="2019" name="Int. J. Syst. Evol. Microbiol.">
        <title>The Global Catalogue of Microorganisms (GCM) 10K type strain sequencing project: providing services to taxonomists for standard genome sequencing and annotation.</title>
        <authorList>
            <consortium name="The Broad Institute Genomics Platform"/>
            <consortium name="The Broad Institute Genome Sequencing Center for Infectious Disease"/>
            <person name="Wu L."/>
            <person name="Ma J."/>
        </authorList>
    </citation>
    <scope>NUCLEOTIDE SEQUENCE [LARGE SCALE GENOMIC DNA]</scope>
    <source>
        <strain evidence="8">CCUG 55328</strain>
    </source>
</reference>
<dbReference type="GO" id="GO:0008233">
    <property type="term" value="F:peptidase activity"/>
    <property type="evidence" value="ECO:0007669"/>
    <property type="project" value="UniProtKB-KW"/>
</dbReference>
<dbReference type="GO" id="GO:0006508">
    <property type="term" value="P:proteolysis"/>
    <property type="evidence" value="ECO:0007669"/>
    <property type="project" value="UniProtKB-KW"/>
</dbReference>
<feature type="transmembrane region" description="Helical" evidence="5">
    <location>
        <begin position="202"/>
        <end position="224"/>
    </location>
</feature>
<evidence type="ECO:0000313" key="7">
    <source>
        <dbReference type="EMBL" id="MFD1196439.1"/>
    </source>
</evidence>
<dbReference type="RefSeq" id="WP_380794501.1">
    <property type="nucleotide sequence ID" value="NZ_JBHTKR010000007.1"/>
</dbReference>